<dbReference type="InterPro" id="IPR026049">
    <property type="entry name" value="C2orf42"/>
</dbReference>
<evidence type="ECO:0000259" key="2">
    <source>
        <dbReference type="Pfam" id="PF14952"/>
    </source>
</evidence>
<dbReference type="Proteomes" id="UP000198287">
    <property type="component" value="Unassembled WGS sequence"/>
</dbReference>
<name>A0A226DKT0_FOLCA</name>
<accession>A0A226DKT0</accession>
<proteinExistence type="predicted"/>
<dbReference type="AlphaFoldDB" id="A0A226DKT0"/>
<feature type="region of interest" description="Disordered" evidence="1">
    <location>
        <begin position="442"/>
        <end position="468"/>
    </location>
</feature>
<dbReference type="InterPro" id="IPR029269">
    <property type="entry name" value="Zf-tcix"/>
</dbReference>
<evidence type="ECO:0000256" key="1">
    <source>
        <dbReference type="SAM" id="MobiDB-lite"/>
    </source>
</evidence>
<dbReference type="PANTHER" id="PTHR13518:SF1">
    <property type="entry name" value="C2ORF42 HOMOLOG"/>
    <property type="match status" value="1"/>
</dbReference>
<reference evidence="3 4" key="1">
    <citation type="submission" date="2015-12" db="EMBL/GenBank/DDBJ databases">
        <title>The genome of Folsomia candida.</title>
        <authorList>
            <person name="Faddeeva A."/>
            <person name="Derks M.F."/>
            <person name="Anvar Y."/>
            <person name="Smit S."/>
            <person name="Van Straalen N."/>
            <person name="Roelofs D."/>
        </authorList>
    </citation>
    <scope>NUCLEOTIDE SEQUENCE [LARGE SCALE GENOMIC DNA]</scope>
    <source>
        <strain evidence="3 4">VU population</strain>
        <tissue evidence="3">Whole body</tissue>
    </source>
</reference>
<evidence type="ECO:0000313" key="4">
    <source>
        <dbReference type="Proteomes" id="UP000198287"/>
    </source>
</evidence>
<dbReference type="Pfam" id="PF14952">
    <property type="entry name" value="zf-tcix"/>
    <property type="match status" value="1"/>
</dbReference>
<feature type="domain" description="Putative treble-clef zinc-finger" evidence="2">
    <location>
        <begin position="13"/>
        <end position="52"/>
    </location>
</feature>
<dbReference type="GO" id="GO:0005634">
    <property type="term" value="C:nucleus"/>
    <property type="evidence" value="ECO:0007669"/>
    <property type="project" value="TreeGrafter"/>
</dbReference>
<evidence type="ECO:0000313" key="3">
    <source>
        <dbReference type="EMBL" id="OXA45833.1"/>
    </source>
</evidence>
<dbReference type="EMBL" id="LNIX01000017">
    <property type="protein sequence ID" value="OXA45833.1"/>
    <property type="molecule type" value="Genomic_DNA"/>
</dbReference>
<keyword evidence="4" id="KW-1185">Reference proteome</keyword>
<dbReference type="OrthoDB" id="6506929at2759"/>
<dbReference type="PANTHER" id="PTHR13518">
    <property type="entry name" value="PUTATIVE TREBLE-CLEF ZINC-FINGER C2ORF42 FAMILY MEMBER"/>
    <property type="match status" value="1"/>
</dbReference>
<feature type="compositionally biased region" description="Polar residues" evidence="1">
    <location>
        <begin position="442"/>
        <end position="460"/>
    </location>
</feature>
<sequence length="678" mass="76533">MSSEDRMKSLFADLGRPTLRGIRKCPKCGTVNGTRGSKCKNKECDVVFRGKGRRKEATLEAVKVLGLTGYNDIYYSVLCKDRGVGGKDHRNFVQLLWNEGDSNDSLSSGSPGHQYRCMQESCSSKDEDNPCTHINAARFCTAESELLQLKQSVFSTISIPPRHLNTITCSLQSGRLSVQRVSKAAFVVVTDYCDDSEGDIKSRLEIVHSIFSKPSKNETTIERIFYCSCSAMKNRDDNQSSSDPLYMMCLHFYICACAFASDEALMKEFEQIVPPSNQEAPSPLLSQLQFVTSDGKPVELDTQLSVEIMRDNLSLLEMSISAPDDNSLSNVQTLEAVLADPNIDNVEDALAFEDSTVLDSLDGDHQVCHIFSNQQGTIHLTYPSQTQQQLPDIPTTQQIFEEQRPIIPPPQELNCTDTENYMDSQMPAKKRKLCRINDQANRLSPVTSSPNNSRHTSQSPPTSPPIKELLSTEDDKIRHFQTFEIWLAGVNDRINATMNYQLSTQPDPHVYYISGAHFEYLKERLTSLAQLVGGKKKRLPNHTFVFQRLDKPPVGSFTKNVWKITNILHLMSIFESSMIPLKAKQYFLKSSNGNFVEWLPPKVENDKSPRQRKVLPVLHCTQLKCGKHFPTSKDNTPFIIEWIPDIFRASKLGELSLHFEFFKSEPNVEEGRELSCRD</sequence>
<dbReference type="OMA" id="RIDFCPS"/>
<comment type="caution">
    <text evidence="3">The sequence shown here is derived from an EMBL/GenBank/DDBJ whole genome shotgun (WGS) entry which is preliminary data.</text>
</comment>
<gene>
    <name evidence="3" type="ORF">Fcan01_19721</name>
</gene>
<organism evidence="3 4">
    <name type="scientific">Folsomia candida</name>
    <name type="common">Springtail</name>
    <dbReference type="NCBI Taxonomy" id="158441"/>
    <lineage>
        <taxon>Eukaryota</taxon>
        <taxon>Metazoa</taxon>
        <taxon>Ecdysozoa</taxon>
        <taxon>Arthropoda</taxon>
        <taxon>Hexapoda</taxon>
        <taxon>Collembola</taxon>
        <taxon>Entomobryomorpha</taxon>
        <taxon>Isotomoidea</taxon>
        <taxon>Isotomidae</taxon>
        <taxon>Proisotominae</taxon>
        <taxon>Folsomia</taxon>
    </lineage>
</organism>
<protein>
    <recommendedName>
        <fullName evidence="2">Putative treble-clef zinc-finger domain-containing protein</fullName>
    </recommendedName>
</protein>
<dbReference type="STRING" id="158441.A0A226DKT0"/>